<dbReference type="Pfam" id="PF06041">
    <property type="entry name" value="DUF924"/>
    <property type="match status" value="1"/>
</dbReference>
<dbReference type="Gene3D" id="1.25.40.10">
    <property type="entry name" value="Tetratricopeptide repeat domain"/>
    <property type="match status" value="1"/>
</dbReference>
<protein>
    <recommendedName>
        <fullName evidence="3">DUF924 domain-containing protein</fullName>
    </recommendedName>
</protein>
<name>A0ABQ5XLY0_9GAMM</name>
<dbReference type="RefSeq" id="WP_345782811.1">
    <property type="nucleotide sequence ID" value="NZ_BSOB01000010.1"/>
</dbReference>
<keyword evidence="2" id="KW-1185">Reference proteome</keyword>
<dbReference type="EMBL" id="BSOB01000010">
    <property type="protein sequence ID" value="GLQ92677.1"/>
    <property type="molecule type" value="Genomic_DNA"/>
</dbReference>
<sequence>MTNPPGEALAVLTFWFDPAHQQDWFATCPEFDAAIRVRFGETFRLATEGKLKHWADTPRGWLALLIVLDQFSRNLYRNDPRAWGQDPLAQQLALWGIEEGYDRQLQPMQRVFAYMPLEHAEDMLMQRQCVALFEALCENIPIEVRHPYTDFLDYARRHEAVIARFGRFPHRNALLGRACTPKELTYLAEPGAGF</sequence>
<dbReference type="SUPFAM" id="SSF48452">
    <property type="entry name" value="TPR-like"/>
    <property type="match status" value="1"/>
</dbReference>
<dbReference type="Proteomes" id="UP001156670">
    <property type="component" value="Unassembled WGS sequence"/>
</dbReference>
<dbReference type="InterPro" id="IPR011990">
    <property type="entry name" value="TPR-like_helical_dom_sf"/>
</dbReference>
<accession>A0ABQ5XLY0</accession>
<organism evidence="1 2">
    <name type="scientific">Dyella acidisoli</name>
    <dbReference type="NCBI Taxonomy" id="1867834"/>
    <lineage>
        <taxon>Bacteria</taxon>
        <taxon>Pseudomonadati</taxon>
        <taxon>Pseudomonadota</taxon>
        <taxon>Gammaproteobacteria</taxon>
        <taxon>Lysobacterales</taxon>
        <taxon>Rhodanobacteraceae</taxon>
        <taxon>Dyella</taxon>
    </lineage>
</organism>
<evidence type="ECO:0000313" key="2">
    <source>
        <dbReference type="Proteomes" id="UP001156670"/>
    </source>
</evidence>
<reference evidence="2" key="1">
    <citation type="journal article" date="2019" name="Int. J. Syst. Evol. Microbiol.">
        <title>The Global Catalogue of Microorganisms (GCM) 10K type strain sequencing project: providing services to taxonomists for standard genome sequencing and annotation.</title>
        <authorList>
            <consortium name="The Broad Institute Genomics Platform"/>
            <consortium name="The Broad Institute Genome Sequencing Center for Infectious Disease"/>
            <person name="Wu L."/>
            <person name="Ma J."/>
        </authorList>
    </citation>
    <scope>NUCLEOTIDE SEQUENCE [LARGE SCALE GENOMIC DNA]</scope>
    <source>
        <strain evidence="2">NBRC 111980</strain>
    </source>
</reference>
<dbReference type="Gene3D" id="1.20.58.320">
    <property type="entry name" value="TPR-like"/>
    <property type="match status" value="1"/>
</dbReference>
<proteinExistence type="predicted"/>
<gene>
    <name evidence="1" type="ORF">GCM10007901_16280</name>
</gene>
<evidence type="ECO:0000313" key="1">
    <source>
        <dbReference type="EMBL" id="GLQ92677.1"/>
    </source>
</evidence>
<evidence type="ECO:0008006" key="3">
    <source>
        <dbReference type="Google" id="ProtNLM"/>
    </source>
</evidence>
<dbReference type="InterPro" id="IPR010323">
    <property type="entry name" value="DUF924"/>
</dbReference>
<comment type="caution">
    <text evidence="1">The sequence shown here is derived from an EMBL/GenBank/DDBJ whole genome shotgun (WGS) entry which is preliminary data.</text>
</comment>